<dbReference type="PROSITE" id="PS51257">
    <property type="entry name" value="PROKAR_LIPOPROTEIN"/>
    <property type="match status" value="1"/>
</dbReference>
<comment type="similarity">
    <text evidence="1 2">Belongs to the outer membrane factor (OMF) (TC 1.B.17) family.</text>
</comment>
<evidence type="ECO:0000256" key="2">
    <source>
        <dbReference type="RuleBase" id="RU362097"/>
    </source>
</evidence>
<sequence length="504" mass="52541">MFSRRPLAFLISAAALSACTVGPDYRRPDVPLAQSYVTRPSSVTAAAAPSANLSAWWEGFDDPLLTRYVAMALAQNLDLAQAVAQIDQARARLGTADAALLPSATVSASAARAYQSVNTPFGQLLNATPGYERWGTEYETNLEAGWEIDIFGGLRRQREAALADYSATEAAAAATRLAVAAQTADIYVTIRGLQARLEIANHQVQTQEALLTDVKLLYSKGAAADYQVQQAQGTLDQVQASVPILNAALDAASNSLDVMLGAPPGTHREELAPASLIPVAPSLADMGTPADLLQRRPDLIAAERHLAAANARIGAAISEYYPTVSLNAFLGSATSAAAGTLFTGGASQAAGLVGLRWRLFDFARINADVNQAKGADAQALAGYRQAVLRATEDVETSLSSLVNREAQAATLSHAESSLSKARDSSMAAYRSGAASFIDVLHANETLLQAADARAQAQTESARAAISTFKALGGGWDPESLQAPPATSHTPSPPVTGSAAVTKLG</sequence>
<comment type="caution">
    <text evidence="4">The sequence shown here is derived from an EMBL/GenBank/DDBJ whole genome shotgun (WGS) entry which is preliminary data.</text>
</comment>
<gene>
    <name evidence="4" type="ORF">C7402_108222</name>
</gene>
<evidence type="ECO:0000256" key="3">
    <source>
        <dbReference type="SAM" id="MobiDB-lite"/>
    </source>
</evidence>
<dbReference type="RefSeq" id="WP_116611701.1">
    <property type="nucleotide sequence ID" value="NZ_CAJZAT010000194.1"/>
</dbReference>
<evidence type="ECO:0000256" key="1">
    <source>
        <dbReference type="ARBA" id="ARBA00007613"/>
    </source>
</evidence>
<feature type="region of interest" description="Disordered" evidence="3">
    <location>
        <begin position="475"/>
        <end position="504"/>
    </location>
</feature>
<dbReference type="PANTHER" id="PTHR30203:SF25">
    <property type="entry name" value="OUTER MEMBRANE PROTEIN-RELATED"/>
    <property type="match status" value="1"/>
</dbReference>
<dbReference type="InterPro" id="IPR003423">
    <property type="entry name" value="OMP_efflux"/>
</dbReference>
<feature type="chain" id="PRO_5044969567" evidence="2">
    <location>
        <begin position="18"/>
        <end position="504"/>
    </location>
</feature>
<dbReference type="Proteomes" id="UP000245712">
    <property type="component" value="Unassembled WGS sequence"/>
</dbReference>
<accession>A0ABX5KLF9</accession>
<dbReference type="EMBL" id="QEOB01000008">
    <property type="protein sequence ID" value="PVX82849.1"/>
    <property type="molecule type" value="Genomic_DNA"/>
</dbReference>
<name>A0ABX5KLF9_9BURK</name>
<comment type="subcellular location">
    <subcellularLocation>
        <location evidence="2">Cell membrane</location>
        <topology evidence="2">Lipid-anchor</topology>
    </subcellularLocation>
</comment>
<evidence type="ECO:0000313" key="4">
    <source>
        <dbReference type="EMBL" id="PVX82849.1"/>
    </source>
</evidence>
<dbReference type="Pfam" id="PF02321">
    <property type="entry name" value="OEP"/>
    <property type="match status" value="2"/>
</dbReference>
<keyword evidence="5" id="KW-1185">Reference proteome</keyword>
<protein>
    <submittedName>
        <fullName evidence="4">NodT family efflux transporter outer membrane factor (OMF) lipoprotein</fullName>
    </submittedName>
</protein>
<dbReference type="NCBIfam" id="TIGR01845">
    <property type="entry name" value="outer_NodT"/>
    <property type="match status" value="1"/>
</dbReference>
<keyword evidence="2" id="KW-0564">Palmitate</keyword>
<reference evidence="4 5" key="1">
    <citation type="submission" date="2018-05" db="EMBL/GenBank/DDBJ databases">
        <title>Genomic Encyclopedia of Type Strains, Phase IV (KMG-V): Genome sequencing to study the core and pangenomes of soil and plant-associated prokaryotes.</title>
        <authorList>
            <person name="Whitman W."/>
        </authorList>
    </citation>
    <scope>NUCLEOTIDE SEQUENCE [LARGE SCALE GENOMIC DNA]</scope>
    <source>
        <strain evidence="4 5">SCZa-39</strain>
    </source>
</reference>
<keyword evidence="2" id="KW-0472">Membrane</keyword>
<dbReference type="InterPro" id="IPR010131">
    <property type="entry name" value="MdtP/NodT-like"/>
</dbReference>
<keyword evidence="2" id="KW-0812">Transmembrane</keyword>
<organism evidence="4 5">
    <name type="scientific">Paraburkholderia unamae</name>
    <dbReference type="NCBI Taxonomy" id="219649"/>
    <lineage>
        <taxon>Bacteria</taxon>
        <taxon>Pseudomonadati</taxon>
        <taxon>Pseudomonadota</taxon>
        <taxon>Betaproteobacteria</taxon>
        <taxon>Burkholderiales</taxon>
        <taxon>Burkholderiaceae</taxon>
        <taxon>Paraburkholderia</taxon>
    </lineage>
</organism>
<keyword evidence="2" id="KW-0732">Signal</keyword>
<dbReference type="Gene3D" id="1.20.1600.10">
    <property type="entry name" value="Outer membrane efflux proteins (OEP)"/>
    <property type="match status" value="1"/>
</dbReference>
<dbReference type="PANTHER" id="PTHR30203">
    <property type="entry name" value="OUTER MEMBRANE CATION EFFLUX PROTEIN"/>
    <property type="match status" value="1"/>
</dbReference>
<feature type="signal peptide" evidence="2">
    <location>
        <begin position="1"/>
        <end position="17"/>
    </location>
</feature>
<dbReference type="Gene3D" id="2.20.200.10">
    <property type="entry name" value="Outer membrane efflux proteins (OEP)"/>
    <property type="match status" value="1"/>
</dbReference>
<keyword evidence="2" id="KW-1134">Transmembrane beta strand</keyword>
<evidence type="ECO:0000313" key="5">
    <source>
        <dbReference type="Proteomes" id="UP000245712"/>
    </source>
</evidence>
<keyword evidence="2 4" id="KW-0449">Lipoprotein</keyword>
<dbReference type="SUPFAM" id="SSF56954">
    <property type="entry name" value="Outer membrane efflux proteins (OEP)"/>
    <property type="match status" value="1"/>
</dbReference>
<proteinExistence type="inferred from homology"/>